<evidence type="ECO:0000313" key="2">
    <source>
        <dbReference type="EMBL" id="KIK12356.1"/>
    </source>
</evidence>
<accession>A0A0C9Y5T1</accession>
<feature type="transmembrane region" description="Helical" evidence="1">
    <location>
        <begin position="73"/>
        <end position="91"/>
    </location>
</feature>
<dbReference type="AlphaFoldDB" id="A0A0C9Y5T1"/>
<evidence type="ECO:0000256" key="1">
    <source>
        <dbReference type="SAM" id="Phobius"/>
    </source>
</evidence>
<keyword evidence="1" id="KW-0472">Membrane</keyword>
<protein>
    <submittedName>
        <fullName evidence="2">Uncharacterized protein</fullName>
    </submittedName>
</protein>
<keyword evidence="1" id="KW-1133">Transmembrane helix</keyword>
<name>A0A0C9Y5T1_9AGAM</name>
<sequence length="92" mass="10440">MVLNVFFLKSPISGENFPQLGAGFVFCGLTVYQQMLLFPNGLVQMTVLIFICTLHPSALATPKNNHNITGECFFVHTYPVLICIHWVFCIFW</sequence>
<feature type="transmembrane region" description="Helical" evidence="1">
    <location>
        <begin position="45"/>
        <end position="61"/>
    </location>
</feature>
<evidence type="ECO:0000313" key="3">
    <source>
        <dbReference type="Proteomes" id="UP000054018"/>
    </source>
</evidence>
<dbReference type="HOGENOM" id="CLU_2414150_0_0_1"/>
<keyword evidence="1" id="KW-0812">Transmembrane</keyword>
<proteinExistence type="predicted"/>
<reference evidence="2 3" key="1">
    <citation type="submission" date="2014-04" db="EMBL/GenBank/DDBJ databases">
        <authorList>
            <consortium name="DOE Joint Genome Institute"/>
            <person name="Kuo A."/>
            <person name="Kohler A."/>
            <person name="Costa M.D."/>
            <person name="Nagy L.G."/>
            <person name="Floudas D."/>
            <person name="Copeland A."/>
            <person name="Barry K.W."/>
            <person name="Cichocki N."/>
            <person name="Veneault-Fourrey C."/>
            <person name="LaButti K."/>
            <person name="Lindquist E.A."/>
            <person name="Lipzen A."/>
            <person name="Lundell T."/>
            <person name="Morin E."/>
            <person name="Murat C."/>
            <person name="Sun H."/>
            <person name="Tunlid A."/>
            <person name="Henrissat B."/>
            <person name="Grigoriev I.V."/>
            <person name="Hibbett D.S."/>
            <person name="Martin F."/>
            <person name="Nordberg H.P."/>
            <person name="Cantor M.N."/>
            <person name="Hua S.X."/>
        </authorList>
    </citation>
    <scope>NUCLEOTIDE SEQUENCE [LARGE SCALE GENOMIC DNA]</scope>
    <source>
        <strain evidence="2 3">441</strain>
    </source>
</reference>
<dbReference type="Proteomes" id="UP000054018">
    <property type="component" value="Unassembled WGS sequence"/>
</dbReference>
<keyword evidence="3" id="KW-1185">Reference proteome</keyword>
<dbReference type="EMBL" id="KN834090">
    <property type="protein sequence ID" value="KIK12356.1"/>
    <property type="molecule type" value="Genomic_DNA"/>
</dbReference>
<reference evidence="3" key="2">
    <citation type="submission" date="2015-01" db="EMBL/GenBank/DDBJ databases">
        <title>Evolutionary Origins and Diversification of the Mycorrhizal Mutualists.</title>
        <authorList>
            <consortium name="DOE Joint Genome Institute"/>
            <consortium name="Mycorrhizal Genomics Consortium"/>
            <person name="Kohler A."/>
            <person name="Kuo A."/>
            <person name="Nagy L.G."/>
            <person name="Floudas D."/>
            <person name="Copeland A."/>
            <person name="Barry K.W."/>
            <person name="Cichocki N."/>
            <person name="Veneault-Fourrey C."/>
            <person name="LaButti K."/>
            <person name="Lindquist E.A."/>
            <person name="Lipzen A."/>
            <person name="Lundell T."/>
            <person name="Morin E."/>
            <person name="Murat C."/>
            <person name="Riley R."/>
            <person name="Ohm R."/>
            <person name="Sun H."/>
            <person name="Tunlid A."/>
            <person name="Henrissat B."/>
            <person name="Grigoriev I.V."/>
            <person name="Hibbett D.S."/>
            <person name="Martin F."/>
        </authorList>
    </citation>
    <scope>NUCLEOTIDE SEQUENCE [LARGE SCALE GENOMIC DNA]</scope>
    <source>
        <strain evidence="3">441</strain>
    </source>
</reference>
<gene>
    <name evidence="2" type="ORF">PISMIDRAFT_453135</name>
</gene>
<organism evidence="2 3">
    <name type="scientific">Pisolithus microcarpus 441</name>
    <dbReference type="NCBI Taxonomy" id="765257"/>
    <lineage>
        <taxon>Eukaryota</taxon>
        <taxon>Fungi</taxon>
        <taxon>Dikarya</taxon>
        <taxon>Basidiomycota</taxon>
        <taxon>Agaricomycotina</taxon>
        <taxon>Agaricomycetes</taxon>
        <taxon>Agaricomycetidae</taxon>
        <taxon>Boletales</taxon>
        <taxon>Sclerodermatineae</taxon>
        <taxon>Pisolithaceae</taxon>
        <taxon>Pisolithus</taxon>
    </lineage>
</organism>